<sequence length="673" mass="73690">MSNFVRKAFTQPERNSTRLAKYALSPIAVSVALFGQSLYANTELSEFTANAIVVTAPEQDTPIQTKVNLTETAAIESATDGAAALKQIPGFSSVGNGGVNGDPTFRGMFGSRLVILTDGAQMLGACPNRMDNPTSYINPTAYDEVEIVKGPQTVLWGPGSSAATVRFERKEEDFSKQNSRFEASAMVGSNNRFDRALEGAVGNSTGYVRVGANKAESDSYEDGNGDEVASSWEKWNTNFALGLTPDEDTLIELEVGRGDGFAEYAGRAVDGSKFLRETAALRFEKKNMSQNWSKIEAQLNYGYADHVMDNTTLRTRSSGTKVRNMQVDRRTTGGRVASTFDWDTKSLVAGLDAKQEVHRKNGTEDYSQEQVGVFSELTLFMDNDDRVVSGLRLDHISATDETATSKTAGDTRKDTLISGFSRFERDLSSMSATSYIGLGYTERFPDYWEIRPTLATMDSGQAFSDINPEKTLQLDAGLNYKRDNVSWWVSGYMGVIQDYIIFGDPQKFTNNVTSAGNVDAHIAGAETGARYQVTPNWSTNASLAYAWGKDLDNDAPLPQISPLEAKLGLTYENEDWTTSAVLRMVAAQNRISENKGNAVGVDFGESAGFTTMDINTEYRYTENVKFRAGIDNLTDKAYAEHLNKAGNSDFSYPTDEAFNQAGRIIWAGVNVAF</sequence>
<dbReference type="InterPro" id="IPR010100">
    <property type="entry name" value="TonB-dep_Cu_rcpt"/>
</dbReference>
<evidence type="ECO:0000313" key="14">
    <source>
        <dbReference type="EMBL" id="MCB5162182.1"/>
    </source>
</evidence>
<evidence type="ECO:0000256" key="3">
    <source>
        <dbReference type="ARBA" id="ARBA00022452"/>
    </source>
</evidence>
<dbReference type="InterPro" id="IPR037066">
    <property type="entry name" value="Plug_dom_sf"/>
</dbReference>
<keyword evidence="7 9" id="KW-0472">Membrane</keyword>
<gene>
    <name evidence="14" type="ORF">LG368_09740</name>
</gene>
<keyword evidence="15" id="KW-1185">Reference proteome</keyword>
<dbReference type="CDD" id="cd01347">
    <property type="entry name" value="ligand_gated_channel"/>
    <property type="match status" value="1"/>
</dbReference>
<evidence type="ECO:0000256" key="2">
    <source>
        <dbReference type="ARBA" id="ARBA00022448"/>
    </source>
</evidence>
<comment type="similarity">
    <text evidence="9 11">Belongs to the TonB-dependent receptor family.</text>
</comment>
<evidence type="ECO:0000256" key="4">
    <source>
        <dbReference type="ARBA" id="ARBA00022692"/>
    </source>
</evidence>
<dbReference type="NCBIfam" id="TIGR01778">
    <property type="entry name" value="TonB-copper"/>
    <property type="match status" value="1"/>
</dbReference>
<dbReference type="PANTHER" id="PTHR30069">
    <property type="entry name" value="TONB-DEPENDENT OUTER MEMBRANE RECEPTOR"/>
    <property type="match status" value="1"/>
</dbReference>
<comment type="caution">
    <text evidence="14">The sequence shown here is derived from an EMBL/GenBank/DDBJ whole genome shotgun (WGS) entry which is preliminary data.</text>
</comment>
<evidence type="ECO:0000256" key="1">
    <source>
        <dbReference type="ARBA" id="ARBA00004571"/>
    </source>
</evidence>
<evidence type="ECO:0000256" key="6">
    <source>
        <dbReference type="ARBA" id="ARBA00023077"/>
    </source>
</evidence>
<keyword evidence="3 9" id="KW-1134">Transmembrane beta strand</keyword>
<dbReference type="AlphaFoldDB" id="A0A9X1ING8"/>
<dbReference type="GO" id="GO:0044718">
    <property type="term" value="P:siderophore transmembrane transport"/>
    <property type="evidence" value="ECO:0007669"/>
    <property type="project" value="TreeGrafter"/>
</dbReference>
<evidence type="ECO:0000256" key="11">
    <source>
        <dbReference type="RuleBase" id="RU003357"/>
    </source>
</evidence>
<dbReference type="EMBL" id="JAJATW010000013">
    <property type="protein sequence ID" value="MCB5162182.1"/>
    <property type="molecule type" value="Genomic_DNA"/>
</dbReference>
<keyword evidence="4 9" id="KW-0812">Transmembrane</keyword>
<organism evidence="14 15">
    <name type="scientific">Marinomonas algarum</name>
    <dbReference type="NCBI Taxonomy" id="2883105"/>
    <lineage>
        <taxon>Bacteria</taxon>
        <taxon>Pseudomonadati</taxon>
        <taxon>Pseudomonadota</taxon>
        <taxon>Gammaproteobacteria</taxon>
        <taxon>Oceanospirillales</taxon>
        <taxon>Oceanospirillaceae</taxon>
        <taxon>Marinomonas</taxon>
    </lineage>
</organism>
<dbReference type="InterPro" id="IPR010917">
    <property type="entry name" value="TonB_rcpt_CS"/>
</dbReference>
<evidence type="ECO:0000259" key="13">
    <source>
        <dbReference type="Pfam" id="PF07715"/>
    </source>
</evidence>
<evidence type="ECO:0000313" key="15">
    <source>
        <dbReference type="Proteomes" id="UP001139095"/>
    </source>
</evidence>
<evidence type="ECO:0000259" key="12">
    <source>
        <dbReference type="Pfam" id="PF00593"/>
    </source>
</evidence>
<name>A0A9X1ING8_9GAMM</name>
<keyword evidence="14" id="KW-0675">Receptor</keyword>
<dbReference type="InterPro" id="IPR000531">
    <property type="entry name" value="Beta-barrel_TonB"/>
</dbReference>
<dbReference type="Proteomes" id="UP001139095">
    <property type="component" value="Unassembled WGS sequence"/>
</dbReference>
<dbReference type="Gene3D" id="2.170.130.10">
    <property type="entry name" value="TonB-dependent receptor, plug domain"/>
    <property type="match status" value="1"/>
</dbReference>
<feature type="domain" description="TonB-dependent receptor-like beta-barrel" evidence="12">
    <location>
        <begin position="218"/>
        <end position="633"/>
    </location>
</feature>
<dbReference type="Pfam" id="PF00593">
    <property type="entry name" value="TonB_dep_Rec_b-barrel"/>
    <property type="match status" value="1"/>
</dbReference>
<dbReference type="SUPFAM" id="SSF56935">
    <property type="entry name" value="Porins"/>
    <property type="match status" value="1"/>
</dbReference>
<dbReference type="Pfam" id="PF07715">
    <property type="entry name" value="Plug"/>
    <property type="match status" value="1"/>
</dbReference>
<accession>A0A9X1ING8</accession>
<reference evidence="14" key="1">
    <citation type="submission" date="2021-10" db="EMBL/GenBank/DDBJ databases">
        <title>Marinomonas pontica sp. nov., isolated from the Black Sea.</title>
        <authorList>
            <person name="Zhao L.-H."/>
            <person name="Xue J.-H."/>
        </authorList>
    </citation>
    <scope>NUCLEOTIDE SEQUENCE</scope>
    <source>
        <strain evidence="14">E8</strain>
    </source>
</reference>
<dbReference type="PROSITE" id="PS52016">
    <property type="entry name" value="TONB_DEPENDENT_REC_3"/>
    <property type="match status" value="1"/>
</dbReference>
<evidence type="ECO:0000256" key="5">
    <source>
        <dbReference type="ARBA" id="ARBA00022729"/>
    </source>
</evidence>
<evidence type="ECO:0000256" key="9">
    <source>
        <dbReference type="PROSITE-ProRule" id="PRU01360"/>
    </source>
</evidence>
<feature type="short sequence motif" description="TonB C-terminal box" evidence="10">
    <location>
        <begin position="656"/>
        <end position="673"/>
    </location>
</feature>
<dbReference type="RefSeq" id="WP_226754535.1">
    <property type="nucleotide sequence ID" value="NZ_JAJATW010000013.1"/>
</dbReference>
<dbReference type="PANTHER" id="PTHR30069:SF49">
    <property type="entry name" value="OUTER MEMBRANE PROTEIN C"/>
    <property type="match status" value="1"/>
</dbReference>
<dbReference type="InterPro" id="IPR039426">
    <property type="entry name" value="TonB-dep_rcpt-like"/>
</dbReference>
<dbReference type="PROSITE" id="PS01156">
    <property type="entry name" value="TONB_DEPENDENT_REC_2"/>
    <property type="match status" value="1"/>
</dbReference>
<proteinExistence type="inferred from homology"/>
<keyword evidence="2 9" id="KW-0813">Transport</keyword>
<keyword evidence="5" id="KW-0732">Signal</keyword>
<dbReference type="GO" id="GO:0015344">
    <property type="term" value="F:siderophore uptake transmembrane transporter activity"/>
    <property type="evidence" value="ECO:0007669"/>
    <property type="project" value="TreeGrafter"/>
</dbReference>
<comment type="subcellular location">
    <subcellularLocation>
        <location evidence="1 9">Cell outer membrane</location>
        <topology evidence="1 9">Multi-pass membrane protein</topology>
    </subcellularLocation>
</comment>
<dbReference type="GO" id="GO:0009279">
    <property type="term" value="C:cell outer membrane"/>
    <property type="evidence" value="ECO:0007669"/>
    <property type="project" value="UniProtKB-SubCell"/>
</dbReference>
<dbReference type="InterPro" id="IPR012910">
    <property type="entry name" value="Plug_dom"/>
</dbReference>
<dbReference type="Gene3D" id="2.40.170.20">
    <property type="entry name" value="TonB-dependent receptor, beta-barrel domain"/>
    <property type="match status" value="1"/>
</dbReference>
<evidence type="ECO:0000256" key="7">
    <source>
        <dbReference type="ARBA" id="ARBA00023136"/>
    </source>
</evidence>
<keyword evidence="8 9" id="KW-0998">Cell outer membrane</keyword>
<evidence type="ECO:0000256" key="8">
    <source>
        <dbReference type="ARBA" id="ARBA00023237"/>
    </source>
</evidence>
<evidence type="ECO:0000256" key="10">
    <source>
        <dbReference type="PROSITE-ProRule" id="PRU10144"/>
    </source>
</evidence>
<keyword evidence="6 11" id="KW-0798">TonB box</keyword>
<protein>
    <submittedName>
        <fullName evidence="14">TonB-dependent copper receptor</fullName>
    </submittedName>
</protein>
<dbReference type="InterPro" id="IPR036942">
    <property type="entry name" value="Beta-barrel_TonB_sf"/>
</dbReference>
<feature type="domain" description="TonB-dependent receptor plug" evidence="13">
    <location>
        <begin position="59"/>
        <end position="163"/>
    </location>
</feature>